<dbReference type="PROSITE" id="PS51257">
    <property type="entry name" value="PROKAR_LIPOPROTEIN"/>
    <property type="match status" value="1"/>
</dbReference>
<protein>
    <recommendedName>
        <fullName evidence="4">Lipoprotein</fullName>
    </recommendedName>
</protein>
<organism evidence="2 3">
    <name type="scientific">Prevotella micans F0438</name>
    <dbReference type="NCBI Taxonomy" id="883158"/>
    <lineage>
        <taxon>Bacteria</taxon>
        <taxon>Pseudomonadati</taxon>
        <taxon>Bacteroidota</taxon>
        <taxon>Bacteroidia</taxon>
        <taxon>Bacteroidales</taxon>
        <taxon>Prevotellaceae</taxon>
        <taxon>Prevotella</taxon>
    </lineage>
</organism>
<keyword evidence="1" id="KW-0732">Signal</keyword>
<dbReference type="Proteomes" id="UP000016023">
    <property type="component" value="Unassembled WGS sequence"/>
</dbReference>
<comment type="caution">
    <text evidence="2">The sequence shown here is derived from an EMBL/GenBank/DDBJ whole genome shotgun (WGS) entry which is preliminary data.</text>
</comment>
<keyword evidence="3" id="KW-1185">Reference proteome</keyword>
<feature type="chain" id="PRO_5003552271" description="Lipoprotein" evidence="1">
    <location>
        <begin position="20"/>
        <end position="278"/>
    </location>
</feature>
<dbReference type="eggNOG" id="ENOG5030XG7">
    <property type="taxonomic scope" value="Bacteria"/>
</dbReference>
<dbReference type="PATRIC" id="fig|883158.3.peg.1649"/>
<dbReference type="HOGENOM" id="CLU_083822_0_0_10"/>
<accession>H1Q407</accession>
<dbReference type="AlphaFoldDB" id="H1Q407"/>
<dbReference type="EMBL" id="AGWK01000043">
    <property type="protein sequence ID" value="EHO68073.1"/>
    <property type="molecule type" value="Genomic_DNA"/>
</dbReference>
<name>H1Q407_9BACT</name>
<proteinExistence type="predicted"/>
<evidence type="ECO:0000313" key="3">
    <source>
        <dbReference type="Proteomes" id="UP000016023"/>
    </source>
</evidence>
<feature type="signal peptide" evidence="1">
    <location>
        <begin position="1"/>
        <end position="19"/>
    </location>
</feature>
<evidence type="ECO:0000256" key="1">
    <source>
        <dbReference type="SAM" id="SignalP"/>
    </source>
</evidence>
<reference evidence="2 3" key="1">
    <citation type="submission" date="2011-12" db="EMBL/GenBank/DDBJ databases">
        <title>The Genome Sequence of Prevotella micans F0438.</title>
        <authorList>
            <consortium name="The Broad Institute Genome Sequencing Platform"/>
            <person name="Earl A."/>
            <person name="Ward D."/>
            <person name="Feldgarden M."/>
            <person name="Gevers D."/>
            <person name="Izard J."/>
            <person name="Baranova O.V."/>
            <person name="Blanton J.M."/>
            <person name="Wade W.G."/>
            <person name="Dewhirst F.E."/>
            <person name="Young S.K."/>
            <person name="Zeng Q."/>
            <person name="Gargeya S."/>
            <person name="Fitzgerald M."/>
            <person name="Haas B."/>
            <person name="Abouelleil A."/>
            <person name="Alvarado L."/>
            <person name="Arachchi H.M."/>
            <person name="Berlin A."/>
            <person name="Chapman S.B."/>
            <person name="Gearin G."/>
            <person name="Goldberg J."/>
            <person name="Griggs A."/>
            <person name="Gujja S."/>
            <person name="Hansen M."/>
            <person name="Heiman D."/>
            <person name="Howarth C."/>
            <person name="Larimer J."/>
            <person name="Lui A."/>
            <person name="MacDonald P.J.P."/>
            <person name="McCowen C."/>
            <person name="Montmayeur A."/>
            <person name="Murphy C."/>
            <person name="Neiman D."/>
            <person name="Pearson M."/>
            <person name="Priest M."/>
            <person name="Roberts A."/>
            <person name="Saif S."/>
            <person name="Shea T."/>
            <person name="Sisk P."/>
            <person name="Stolte C."/>
            <person name="Sykes S."/>
            <person name="Wortman J."/>
            <person name="Nusbaum C."/>
            <person name="Birren B."/>
        </authorList>
    </citation>
    <scope>NUCLEOTIDE SEQUENCE [LARGE SCALE GENOMIC DNA]</scope>
    <source>
        <strain evidence="2 3">F0438</strain>
    </source>
</reference>
<evidence type="ECO:0008006" key="4">
    <source>
        <dbReference type="Google" id="ProtNLM"/>
    </source>
</evidence>
<evidence type="ECO:0000313" key="2">
    <source>
        <dbReference type="EMBL" id="EHO68073.1"/>
    </source>
</evidence>
<dbReference type="RefSeq" id="WP_006953173.1">
    <property type="nucleotide sequence ID" value="NZ_JH594523.1"/>
</dbReference>
<gene>
    <name evidence="2" type="ORF">HMPREF9140_01645</name>
</gene>
<dbReference type="STRING" id="883158.HMPREF9140_01645"/>
<sequence length="278" mass="30701">MKKKIFFLPLLAIAIAACDTSIEDSGHPSPAITAAELQNRVTLTQTGTENAFTYSTSPALPVQVLDQDGNILASGVAGELKSFPPPVTSLIVRVINQDGTFTSIEKNVTITEYKDVPEIYRVLYGTDYSERTWTWDDTDPNGVWGNGNLNDHDGPAWWKVSAADIDGQATSKNLPQDGINGWMKFICKQRVVKTSRGQDGSTSWDGTKHTPKSTGDFGQLTFKGTFPLMGILVNKGNKPQYEYWILKMDNTHITLAAAESKDEPWGTAFFWNFKVKTN</sequence>